<dbReference type="Pfam" id="PF06585">
    <property type="entry name" value="JHBP"/>
    <property type="match status" value="2"/>
</dbReference>
<keyword evidence="1 4" id="KW-0732">Signal</keyword>
<evidence type="ECO:0000256" key="2">
    <source>
        <dbReference type="ARBA" id="ARBA00023108"/>
    </source>
</evidence>
<gene>
    <name evidence="6" type="ORF">D910_10875</name>
    <name evidence="5" type="ORF">YQE_06234</name>
</gene>
<dbReference type="FunFam" id="3.15.10.30:FF:000001">
    <property type="entry name" value="Takeout-like protein 1"/>
    <property type="match status" value="2"/>
</dbReference>
<dbReference type="SMART" id="SM00700">
    <property type="entry name" value="JHBP"/>
    <property type="match status" value="2"/>
</dbReference>
<evidence type="ECO:0000256" key="4">
    <source>
        <dbReference type="SAM" id="SignalP"/>
    </source>
</evidence>
<dbReference type="InterPro" id="IPR038606">
    <property type="entry name" value="To_sf"/>
</dbReference>
<evidence type="ECO:0000313" key="5">
    <source>
        <dbReference type="EMBL" id="ENN77409.1"/>
    </source>
</evidence>
<dbReference type="OMA" id="CHYSDPN"/>
<dbReference type="AlphaFoldDB" id="N6TAV4"/>
<dbReference type="Gene3D" id="3.15.10.30">
    <property type="entry name" value="Haemolymph juvenile hormone binding protein"/>
    <property type="match status" value="2"/>
</dbReference>
<evidence type="ECO:0000313" key="7">
    <source>
        <dbReference type="Proteomes" id="UP000030742"/>
    </source>
</evidence>
<dbReference type="Proteomes" id="UP000030742">
    <property type="component" value="Unassembled WGS sequence"/>
</dbReference>
<dbReference type="PANTHER" id="PTHR11008:SF39">
    <property type="entry name" value="CIRCADIAN CLOCK-CONTROLLED PROTEIN-LIKE PROTEIN"/>
    <property type="match status" value="1"/>
</dbReference>
<dbReference type="OrthoDB" id="8179031at2759"/>
<organism evidence="5">
    <name type="scientific">Dendroctonus ponderosae</name>
    <name type="common">Mountain pine beetle</name>
    <dbReference type="NCBI Taxonomy" id="77166"/>
    <lineage>
        <taxon>Eukaryota</taxon>
        <taxon>Metazoa</taxon>
        <taxon>Ecdysozoa</taxon>
        <taxon>Arthropoda</taxon>
        <taxon>Hexapoda</taxon>
        <taxon>Insecta</taxon>
        <taxon>Pterygota</taxon>
        <taxon>Neoptera</taxon>
        <taxon>Endopterygota</taxon>
        <taxon>Coleoptera</taxon>
        <taxon>Polyphaga</taxon>
        <taxon>Cucujiformia</taxon>
        <taxon>Curculionidae</taxon>
        <taxon>Scolytinae</taxon>
        <taxon>Dendroctonus</taxon>
    </lineage>
</organism>
<proteinExistence type="inferred from homology"/>
<dbReference type="GO" id="GO:0007623">
    <property type="term" value="P:circadian rhythm"/>
    <property type="evidence" value="ECO:0007669"/>
    <property type="project" value="UniProtKB-ARBA"/>
</dbReference>
<feature type="signal peptide" evidence="4">
    <location>
        <begin position="1"/>
        <end position="17"/>
    </location>
</feature>
<reference evidence="5 7" key="1">
    <citation type="journal article" date="2013" name="Genome Biol.">
        <title>Draft genome of the mountain pine beetle, Dendroctonus ponderosae Hopkins, a major forest pest.</title>
        <authorList>
            <person name="Keeling C.I."/>
            <person name="Yuen M.M."/>
            <person name="Liao N.Y."/>
            <person name="Docking T.R."/>
            <person name="Chan S.K."/>
            <person name="Taylor G.A."/>
            <person name="Palmquist D.L."/>
            <person name="Jackman S.D."/>
            <person name="Nguyen A."/>
            <person name="Li M."/>
            <person name="Henderson H."/>
            <person name="Janes J.K."/>
            <person name="Zhao Y."/>
            <person name="Pandoh P."/>
            <person name="Moore R."/>
            <person name="Sperling F.A."/>
            <person name="Huber D.P."/>
            <person name="Birol I."/>
            <person name="Jones S.J."/>
            <person name="Bohlmann J."/>
        </authorList>
    </citation>
    <scope>NUCLEOTIDE SEQUENCE</scope>
</reference>
<dbReference type="EMBL" id="KB740948">
    <property type="protein sequence ID" value="ENN77409.1"/>
    <property type="molecule type" value="Genomic_DNA"/>
</dbReference>
<dbReference type="HOGENOM" id="CLU_597534_0_0_1"/>
<name>N6TAV4_DENPD</name>
<comment type="similarity">
    <text evidence="3">Belongs to the TO family.</text>
</comment>
<dbReference type="GO" id="GO:0005615">
    <property type="term" value="C:extracellular space"/>
    <property type="evidence" value="ECO:0007669"/>
    <property type="project" value="TreeGrafter"/>
</dbReference>
<keyword evidence="2" id="KW-0090">Biological rhythms</keyword>
<dbReference type="STRING" id="77166.N6TAV4"/>
<dbReference type="EMBL" id="KB632364">
    <property type="protein sequence ID" value="ERL93587.1"/>
    <property type="molecule type" value="Genomic_DNA"/>
</dbReference>
<feature type="non-terminal residue" evidence="5">
    <location>
        <position position="1"/>
    </location>
</feature>
<evidence type="ECO:0000256" key="3">
    <source>
        <dbReference type="ARBA" id="ARBA00060902"/>
    </source>
</evidence>
<evidence type="ECO:0000313" key="6">
    <source>
        <dbReference type="EMBL" id="ERL93587.1"/>
    </source>
</evidence>
<evidence type="ECO:0000256" key="1">
    <source>
        <dbReference type="ARBA" id="ARBA00022729"/>
    </source>
</evidence>
<accession>N6TAV4</accession>
<dbReference type="PANTHER" id="PTHR11008">
    <property type="entry name" value="PROTEIN TAKEOUT-LIKE PROTEIN"/>
    <property type="match status" value="1"/>
</dbReference>
<protein>
    <submittedName>
        <fullName evidence="5">Uncharacterized protein</fullName>
    </submittedName>
</protein>
<sequence length="458" mass="51785">MVLLLLQLAVLLCAVRGEIPNYIKVCQKTDPNLSQCIIDSIEYLRPKLKEGIPELNVPSIEPLPLNEIRLKSGPNQAQINANITNLLVHGPSSFKIIDLKPDLERTRFLVQFTIPTLYFEGDYDIDMNVLILKYKGKGPIQGNFTNYVFNCLFKGDKVQRNNQTYLHFRKFTITLFTGKSHLHLGNLFGENGAILSEATNTLIQENSELFIDEIRPVLEESLAQKFTTIANTSYIKVCNKNDPEISKCIINSVEQLRSRLKTGIAELNVPPIEPLLLDEIQLRSGPNQAKINANITNAKVWGPSGFEIIDLKPNVKKNRFVFRVSIPSIYFEGDYDIDMSVLILKYKGKGPITGNFTNYKFDCIMKGDLVTLNGQQHLQFRKFNLTLYIGHSAIHLGNLFAGQNPTLSSATNEVVRDNADLFVNEIKPVLENSLAQKFTDIANTITKRFTYQELFPDK</sequence>
<dbReference type="InterPro" id="IPR010562">
    <property type="entry name" value="Haemolymph_juvenile_hormone-bd"/>
</dbReference>
<feature type="chain" id="PRO_5011208496" evidence="4">
    <location>
        <begin position="18"/>
        <end position="458"/>
    </location>
</feature>